<evidence type="ECO:0000313" key="7">
    <source>
        <dbReference type="Proteomes" id="UP000472272"/>
    </source>
</evidence>
<dbReference type="InterPro" id="IPR035706">
    <property type="entry name" value="AAA_9"/>
</dbReference>
<reference evidence="6 7" key="1">
    <citation type="journal article" date="2019" name="Proc. Natl. Acad. Sci. U.S.A.">
        <title>Regulatory changes in pterin and carotenoid genes underlie balanced color polymorphisms in the wall lizard.</title>
        <authorList>
            <person name="Andrade P."/>
            <person name="Pinho C."/>
            <person name="Perez I de Lanuza G."/>
            <person name="Afonso S."/>
            <person name="Brejcha J."/>
            <person name="Rubin C.J."/>
            <person name="Wallerman O."/>
            <person name="Pereira P."/>
            <person name="Sabatino S.J."/>
            <person name="Bellati A."/>
            <person name="Pellitteri-Rosa D."/>
            <person name="Bosakova Z."/>
            <person name="Bunikis I."/>
            <person name="Carretero M.A."/>
            <person name="Feiner N."/>
            <person name="Marsik P."/>
            <person name="Pauperio F."/>
            <person name="Salvi D."/>
            <person name="Soler L."/>
            <person name="While G.M."/>
            <person name="Uller T."/>
            <person name="Font E."/>
            <person name="Andersson L."/>
            <person name="Carneiro M."/>
        </authorList>
    </citation>
    <scope>NUCLEOTIDE SEQUENCE</scope>
</reference>
<evidence type="ECO:0000256" key="2">
    <source>
        <dbReference type="SAM" id="Coils"/>
    </source>
</evidence>
<dbReference type="OMA" id="NQFPKDT"/>
<feature type="domain" description="Dynein heavy chain ATP-binding dynein motor region" evidence="5">
    <location>
        <begin position="393"/>
        <end position="443"/>
    </location>
</feature>
<dbReference type="AlphaFoldDB" id="A0A670HLN1"/>
<accession>A0A670HLN1</accession>
<dbReference type="Gene3D" id="3.40.50.300">
    <property type="entry name" value="P-loop containing nucleotide triphosphate hydrolases"/>
    <property type="match status" value="1"/>
</dbReference>
<sequence>LRSLVAVSHYFLSDFNIVCSPEVKAQVVETMGIFHDLVSESCDNYFQRYRRRAHVTPKSYLSFINGYKDVYAEKLANINEQAERMHIGLSKLMEASESVAKLSQELAVKEKELALASVKADKVLAEVTVSAEASAKVKNEVQGVKDKAQKIVDEIDSEKVIAEAKLEAARPALEEAEAALNSLQQFAKDSINEETVELLQPYFQMEDYTFENGKKVCGNVAGLLSWTLAMATFYGINREVLPLKANLAKQEGRLKVANAELAMAQELLDEKQAELDKVQAKFDAAMKEKMDLLNDAEMCRRKMQAASALIDGLSGEKIRWTQQSKEFRAQINRLVGDVLLCTGFLSYCGPFNQIFRNLLLKDLWETEMKVRKIPFTENLNLISMLVDPPTISEWNLQGLPGDELSVQNGIIVTKATRYPLLIDPQTQGKTWIKHKEKENDLQVSVAKF</sequence>
<dbReference type="Proteomes" id="UP000472272">
    <property type="component" value="Chromosome 3"/>
</dbReference>
<feature type="coiled-coil region" evidence="2">
    <location>
        <begin position="247"/>
        <end position="295"/>
    </location>
</feature>
<dbReference type="GO" id="GO:0045505">
    <property type="term" value="F:dynein intermediate chain binding"/>
    <property type="evidence" value="ECO:0007669"/>
    <property type="project" value="InterPro"/>
</dbReference>
<reference evidence="6" key="3">
    <citation type="submission" date="2025-09" db="UniProtKB">
        <authorList>
            <consortium name="Ensembl"/>
        </authorList>
    </citation>
    <scope>IDENTIFICATION</scope>
</reference>
<keyword evidence="7" id="KW-1185">Reference proteome</keyword>
<evidence type="ECO:0000313" key="6">
    <source>
        <dbReference type="Ensembl" id="ENSPMRP00000000235.1"/>
    </source>
</evidence>
<evidence type="ECO:0000256" key="1">
    <source>
        <dbReference type="ARBA" id="ARBA00008887"/>
    </source>
</evidence>
<dbReference type="InterPro" id="IPR024743">
    <property type="entry name" value="Dynein_HC_stalk"/>
</dbReference>
<dbReference type="PANTHER" id="PTHR46532">
    <property type="entry name" value="MALE FERTILITY FACTOR KL5"/>
    <property type="match status" value="1"/>
</dbReference>
<comment type="similarity">
    <text evidence="1">Belongs to the dynein heavy chain family.</text>
</comment>
<dbReference type="Pfam" id="PF12780">
    <property type="entry name" value="AAA_8"/>
    <property type="match status" value="1"/>
</dbReference>
<protein>
    <recommendedName>
        <fullName evidence="8">Dynein axonemal heavy chain 8</fullName>
    </recommendedName>
</protein>
<proteinExistence type="inferred from homology"/>
<feature type="domain" description="Dynein heavy chain coiled coil stalk" evidence="3">
    <location>
        <begin position="179"/>
        <end position="365"/>
    </location>
</feature>
<keyword evidence="2" id="KW-0175">Coiled coil</keyword>
<dbReference type="PANTHER" id="PTHR46532:SF11">
    <property type="entry name" value="DYNEIN AXONEMAL HEAVY CHAIN 12"/>
    <property type="match status" value="1"/>
</dbReference>
<organism evidence="6 7">
    <name type="scientific">Podarcis muralis</name>
    <name type="common">Wall lizard</name>
    <name type="synonym">Lacerta muralis</name>
    <dbReference type="NCBI Taxonomy" id="64176"/>
    <lineage>
        <taxon>Eukaryota</taxon>
        <taxon>Metazoa</taxon>
        <taxon>Chordata</taxon>
        <taxon>Craniata</taxon>
        <taxon>Vertebrata</taxon>
        <taxon>Euteleostomi</taxon>
        <taxon>Lepidosauria</taxon>
        <taxon>Squamata</taxon>
        <taxon>Bifurcata</taxon>
        <taxon>Unidentata</taxon>
        <taxon>Episquamata</taxon>
        <taxon>Laterata</taxon>
        <taxon>Lacertibaenia</taxon>
        <taxon>Lacertidae</taxon>
        <taxon>Podarcis</taxon>
    </lineage>
</organism>
<name>A0A670HLN1_PODMU</name>
<dbReference type="InterPro" id="IPR024317">
    <property type="entry name" value="Dynein_heavy_chain_D4_dom"/>
</dbReference>
<dbReference type="GO" id="GO:0051959">
    <property type="term" value="F:dynein light intermediate chain binding"/>
    <property type="evidence" value="ECO:0007669"/>
    <property type="project" value="InterPro"/>
</dbReference>
<feature type="coiled-coil region" evidence="2">
    <location>
        <begin position="92"/>
        <end position="119"/>
    </location>
</feature>
<evidence type="ECO:0000259" key="4">
    <source>
        <dbReference type="Pfam" id="PF12780"/>
    </source>
</evidence>
<evidence type="ECO:0000259" key="3">
    <source>
        <dbReference type="Pfam" id="PF12777"/>
    </source>
</evidence>
<dbReference type="Ensembl" id="ENSPMRT00000000245.1">
    <property type="protein sequence ID" value="ENSPMRP00000000235.1"/>
    <property type="gene ID" value="ENSPMRG00000000159.1"/>
</dbReference>
<dbReference type="Pfam" id="PF12781">
    <property type="entry name" value="AAA_9"/>
    <property type="match status" value="1"/>
</dbReference>
<dbReference type="GO" id="GO:0005858">
    <property type="term" value="C:axonemal dynein complex"/>
    <property type="evidence" value="ECO:0007669"/>
    <property type="project" value="TreeGrafter"/>
</dbReference>
<feature type="domain" description="Dynein heavy chain AAA module D4" evidence="4">
    <location>
        <begin position="4"/>
        <end position="69"/>
    </location>
</feature>
<dbReference type="InterPro" id="IPR027417">
    <property type="entry name" value="P-loop_NTPase"/>
</dbReference>
<dbReference type="InterPro" id="IPR026983">
    <property type="entry name" value="DHC"/>
</dbReference>
<reference evidence="6" key="2">
    <citation type="submission" date="2025-08" db="UniProtKB">
        <authorList>
            <consortium name="Ensembl"/>
        </authorList>
    </citation>
    <scope>IDENTIFICATION</scope>
</reference>
<dbReference type="Pfam" id="PF12777">
    <property type="entry name" value="MT"/>
    <property type="match status" value="1"/>
</dbReference>
<dbReference type="Gene3D" id="1.20.920.20">
    <property type="match status" value="2"/>
</dbReference>
<dbReference type="GO" id="GO:0007018">
    <property type="term" value="P:microtubule-based movement"/>
    <property type="evidence" value="ECO:0007669"/>
    <property type="project" value="InterPro"/>
</dbReference>
<dbReference type="GeneTree" id="ENSGT00940000158992"/>
<evidence type="ECO:0008006" key="8">
    <source>
        <dbReference type="Google" id="ProtNLM"/>
    </source>
</evidence>
<evidence type="ECO:0000259" key="5">
    <source>
        <dbReference type="Pfam" id="PF12781"/>
    </source>
</evidence>